<dbReference type="RefSeq" id="XP_002769183.1">
    <property type="nucleotide sequence ID" value="XM_002769137.1"/>
</dbReference>
<accession>C5LMZ2</accession>
<dbReference type="InParanoid" id="C5LMZ2"/>
<dbReference type="EMBL" id="GG683643">
    <property type="protein sequence ID" value="EER01901.1"/>
    <property type="molecule type" value="Genomic_DNA"/>
</dbReference>
<keyword evidence="2" id="KW-1185">Reference proteome</keyword>
<dbReference type="AlphaFoldDB" id="C5LMZ2"/>
<gene>
    <name evidence="1" type="ORF">Pmar_PMAR001617</name>
</gene>
<name>C5LMZ2_PERM5</name>
<sequence length="73" mass="8424">MERGNETRIREAIDNIILDELAPVEQVREGREMIDALRQKEDALAAQIETFDADIAETIAKVDRLWSTRAREQ</sequence>
<protein>
    <submittedName>
        <fullName evidence="1">Uncharacterized protein</fullName>
    </submittedName>
</protein>
<dbReference type="GeneID" id="9054337"/>
<organism evidence="2">
    <name type="scientific">Perkinsus marinus (strain ATCC 50983 / TXsc)</name>
    <dbReference type="NCBI Taxonomy" id="423536"/>
    <lineage>
        <taxon>Eukaryota</taxon>
        <taxon>Sar</taxon>
        <taxon>Alveolata</taxon>
        <taxon>Perkinsozoa</taxon>
        <taxon>Perkinsea</taxon>
        <taxon>Perkinsida</taxon>
        <taxon>Perkinsidae</taxon>
        <taxon>Perkinsus</taxon>
    </lineage>
</organism>
<proteinExistence type="predicted"/>
<feature type="non-terminal residue" evidence="1">
    <location>
        <position position="73"/>
    </location>
</feature>
<evidence type="ECO:0000313" key="1">
    <source>
        <dbReference type="EMBL" id="EER01901.1"/>
    </source>
</evidence>
<evidence type="ECO:0000313" key="2">
    <source>
        <dbReference type="Proteomes" id="UP000007800"/>
    </source>
</evidence>
<reference evidence="1 2" key="1">
    <citation type="submission" date="2008-07" db="EMBL/GenBank/DDBJ databases">
        <authorList>
            <person name="El-Sayed N."/>
            <person name="Caler E."/>
            <person name="Inman J."/>
            <person name="Amedeo P."/>
            <person name="Hass B."/>
            <person name="Wortman J."/>
        </authorList>
    </citation>
    <scope>NUCLEOTIDE SEQUENCE [LARGE SCALE GENOMIC DNA]</scope>
    <source>
        <strain evidence="2">ATCC 50983 / TXsc</strain>
    </source>
</reference>
<dbReference type="Proteomes" id="UP000007800">
    <property type="component" value="Unassembled WGS sequence"/>
</dbReference>